<evidence type="ECO:0000313" key="5">
    <source>
        <dbReference type="Proteomes" id="UP000607311"/>
    </source>
</evidence>
<dbReference type="PANTHER" id="PTHR48081">
    <property type="entry name" value="AB HYDROLASE SUPERFAMILY PROTEIN C4A8.06C"/>
    <property type="match status" value="1"/>
</dbReference>
<feature type="domain" description="Alpha/beta hydrolase fold-3" evidence="3">
    <location>
        <begin position="162"/>
        <end position="269"/>
    </location>
</feature>
<evidence type="ECO:0000313" key="4">
    <source>
        <dbReference type="EMBL" id="GIJ31395.1"/>
    </source>
</evidence>
<dbReference type="InterPro" id="IPR029058">
    <property type="entry name" value="AB_hydrolase_fold"/>
</dbReference>
<dbReference type="InterPro" id="IPR013094">
    <property type="entry name" value="AB_hydrolase_3"/>
</dbReference>
<proteinExistence type="predicted"/>
<dbReference type="SUPFAM" id="SSF53474">
    <property type="entry name" value="alpha/beta-Hydrolases"/>
    <property type="match status" value="1"/>
</dbReference>
<protein>
    <recommendedName>
        <fullName evidence="3">Alpha/beta hydrolase fold-3 domain-containing protein</fullName>
    </recommendedName>
</protein>
<name>A0A9W5UQF1_9ACTN</name>
<dbReference type="Pfam" id="PF07859">
    <property type="entry name" value="Abhydrolase_3"/>
    <property type="match status" value="1"/>
</dbReference>
<keyword evidence="2" id="KW-0812">Transmembrane</keyword>
<dbReference type="PANTHER" id="PTHR48081:SF33">
    <property type="entry name" value="KYNURENINE FORMAMIDASE"/>
    <property type="match status" value="1"/>
</dbReference>
<evidence type="ECO:0000256" key="2">
    <source>
        <dbReference type="SAM" id="Phobius"/>
    </source>
</evidence>
<dbReference type="Proteomes" id="UP000607311">
    <property type="component" value="Unassembled WGS sequence"/>
</dbReference>
<feature type="transmembrane region" description="Helical" evidence="2">
    <location>
        <begin position="68"/>
        <end position="87"/>
    </location>
</feature>
<comment type="caution">
    <text evidence="4">The sequence shown here is derived from an EMBL/GenBank/DDBJ whole genome shotgun (WGS) entry which is preliminary data.</text>
</comment>
<organism evidence="4 5">
    <name type="scientific">Micromonospora sediminimaris</name>
    <dbReference type="NCBI Taxonomy" id="547162"/>
    <lineage>
        <taxon>Bacteria</taxon>
        <taxon>Bacillati</taxon>
        <taxon>Actinomycetota</taxon>
        <taxon>Actinomycetes</taxon>
        <taxon>Micromonosporales</taxon>
        <taxon>Micromonosporaceae</taxon>
        <taxon>Micromonospora</taxon>
    </lineage>
</organism>
<dbReference type="AlphaFoldDB" id="A0A9W5UQF1"/>
<dbReference type="Gene3D" id="3.40.50.1820">
    <property type="entry name" value="alpha/beta hydrolase"/>
    <property type="match status" value="1"/>
</dbReference>
<keyword evidence="5" id="KW-1185">Reference proteome</keyword>
<dbReference type="EMBL" id="BOPD01000005">
    <property type="protein sequence ID" value="GIJ31395.1"/>
    <property type="molecule type" value="Genomic_DNA"/>
</dbReference>
<dbReference type="GO" id="GO:0016787">
    <property type="term" value="F:hydrolase activity"/>
    <property type="evidence" value="ECO:0007669"/>
    <property type="project" value="UniProtKB-KW"/>
</dbReference>
<feature type="transmembrane region" description="Helical" evidence="2">
    <location>
        <begin position="43"/>
        <end position="61"/>
    </location>
</feature>
<accession>A0A9W5UQF1</accession>
<evidence type="ECO:0000259" key="3">
    <source>
        <dbReference type="Pfam" id="PF07859"/>
    </source>
</evidence>
<keyword evidence="2" id="KW-1133">Transmembrane helix</keyword>
<keyword evidence="1" id="KW-0378">Hydrolase</keyword>
<evidence type="ECO:0000256" key="1">
    <source>
        <dbReference type="ARBA" id="ARBA00022801"/>
    </source>
</evidence>
<dbReference type="RefSeq" id="WP_093402716.1">
    <property type="nucleotide sequence ID" value="NZ_BOPD01000005.1"/>
</dbReference>
<keyword evidence="2" id="KW-0472">Membrane</keyword>
<sequence>MPNDYVVHVLVLGLATTAAFSPPTRPRPLARAAFLAGMVVNEVPHLVLTLLAVSTAAAVWSGDLRRDVLSGVLLAGAAATAVMLVALTSRATRSSSVADAALRAAGIDRAPPRQSRWRTALTPLPIRPRSVQRLRNLRYGDHRRQRLDVLRRRDRPTGGPVLVYFHGGGYFSGSKNWEGRGLLHHLAARGWVCMSATYRLRPGAGFEEHLADAEAAMAWARTHAGEYGADATTVVMAGSSAGAHLTSLYALRATPDERPAAAVCLYGYYGRYYGRSTDEVVTSTPFALPASDAPAFLIAHGSLDNQTSAATARALADKLRAESSQPVVHVELPGGQHAFDFVTSWRLTAVIGTLDALLADIGVEAGRQLEAS</sequence>
<gene>
    <name evidence="4" type="ORF">Vse01_05430</name>
</gene>
<dbReference type="OrthoDB" id="9803828at2"/>
<reference evidence="4" key="1">
    <citation type="submission" date="2021-01" db="EMBL/GenBank/DDBJ databases">
        <title>Whole genome shotgun sequence of Verrucosispora sediminis NBRC 107745.</title>
        <authorList>
            <person name="Komaki H."/>
            <person name="Tamura T."/>
        </authorList>
    </citation>
    <scope>NUCLEOTIDE SEQUENCE</scope>
    <source>
        <strain evidence="4">NBRC 107745</strain>
    </source>
</reference>
<dbReference type="InterPro" id="IPR050300">
    <property type="entry name" value="GDXG_lipolytic_enzyme"/>
</dbReference>